<dbReference type="Gene3D" id="3.40.630.10">
    <property type="entry name" value="Zn peptidases"/>
    <property type="match status" value="1"/>
</dbReference>
<dbReference type="Pfam" id="PF00883">
    <property type="entry name" value="Peptidase_M17"/>
    <property type="match status" value="1"/>
</dbReference>
<dbReference type="FunFam" id="3.40.630.10:FF:000004">
    <property type="entry name" value="Probable cytosol aminopeptidase"/>
    <property type="match status" value="1"/>
</dbReference>
<evidence type="ECO:0000313" key="11">
    <source>
        <dbReference type="EMBL" id="NYT51570.1"/>
    </source>
</evidence>
<dbReference type="AlphaFoldDB" id="A0A853G9G8"/>
<dbReference type="GO" id="GO:0070006">
    <property type="term" value="F:metalloaminopeptidase activity"/>
    <property type="evidence" value="ECO:0007669"/>
    <property type="project" value="InterPro"/>
</dbReference>
<dbReference type="PANTHER" id="PTHR11963:SF23">
    <property type="entry name" value="CYTOSOL AMINOPEPTIDASE"/>
    <property type="match status" value="1"/>
</dbReference>
<protein>
    <recommendedName>
        <fullName evidence="9">Probable cytosol aminopeptidase</fullName>
        <ecNumber evidence="9">3.4.11.1</ecNumber>
    </recommendedName>
    <alternativeName>
        <fullName evidence="9">Leucine aminopeptidase</fullName>
        <shortName evidence="9">LAP</shortName>
        <ecNumber evidence="9">3.4.11.10</ecNumber>
    </alternativeName>
    <alternativeName>
        <fullName evidence="9">Leucyl aminopeptidase</fullName>
    </alternativeName>
</protein>
<dbReference type="Pfam" id="PF02789">
    <property type="entry name" value="Peptidase_M17_N"/>
    <property type="match status" value="1"/>
</dbReference>
<dbReference type="EMBL" id="JACCEM010000013">
    <property type="protein sequence ID" value="NYT51570.1"/>
    <property type="molecule type" value="Genomic_DNA"/>
</dbReference>
<feature type="binding site" evidence="9">
    <location>
        <position position="357"/>
    </location>
    <ligand>
        <name>Mn(2+)</name>
        <dbReference type="ChEBI" id="CHEBI:29035"/>
        <label>1</label>
    </ligand>
</feature>
<dbReference type="InterPro" id="IPR043472">
    <property type="entry name" value="Macro_dom-like"/>
</dbReference>
<evidence type="ECO:0000313" key="12">
    <source>
        <dbReference type="Proteomes" id="UP000559809"/>
    </source>
</evidence>
<dbReference type="NCBIfam" id="NF002074">
    <property type="entry name" value="PRK00913.1-4"/>
    <property type="match status" value="1"/>
</dbReference>
<accession>A0A853G9G8</accession>
<evidence type="ECO:0000256" key="7">
    <source>
        <dbReference type="ARBA" id="ARBA00022801"/>
    </source>
</evidence>
<feature type="binding site" evidence="9">
    <location>
        <position position="278"/>
    </location>
    <ligand>
        <name>Mn(2+)</name>
        <dbReference type="ChEBI" id="CHEBI:29035"/>
        <label>1</label>
    </ligand>
</feature>
<evidence type="ECO:0000256" key="9">
    <source>
        <dbReference type="HAMAP-Rule" id="MF_00181"/>
    </source>
</evidence>
<dbReference type="InterPro" id="IPR000819">
    <property type="entry name" value="Peptidase_M17_C"/>
</dbReference>
<evidence type="ECO:0000259" key="10">
    <source>
        <dbReference type="PROSITE" id="PS00631"/>
    </source>
</evidence>
<keyword evidence="6 9" id="KW-0479">Metal-binding</keyword>
<keyword evidence="12" id="KW-1185">Reference proteome</keyword>
<dbReference type="Proteomes" id="UP000559809">
    <property type="component" value="Unassembled WGS sequence"/>
</dbReference>
<dbReference type="PRINTS" id="PR00481">
    <property type="entry name" value="LAMNOPPTDASE"/>
</dbReference>
<keyword evidence="8 9" id="KW-0464">Manganese</keyword>
<keyword evidence="9" id="KW-0963">Cytoplasm</keyword>
<comment type="subcellular location">
    <subcellularLocation>
        <location evidence="9">Cytoplasm</location>
    </subcellularLocation>
</comment>
<evidence type="ECO:0000256" key="6">
    <source>
        <dbReference type="ARBA" id="ARBA00022723"/>
    </source>
</evidence>
<dbReference type="EC" id="3.4.11.1" evidence="9"/>
<dbReference type="InterPro" id="IPR011356">
    <property type="entry name" value="Leucine_aapep/pepB"/>
</dbReference>
<keyword evidence="5 9" id="KW-0645">Protease</keyword>
<feature type="domain" description="Cytosol aminopeptidase" evidence="10">
    <location>
        <begin position="353"/>
        <end position="360"/>
    </location>
</feature>
<dbReference type="CDD" id="cd00433">
    <property type="entry name" value="Peptidase_M17"/>
    <property type="match status" value="1"/>
</dbReference>
<feature type="binding site" evidence="9">
    <location>
        <position position="273"/>
    </location>
    <ligand>
        <name>Mn(2+)</name>
        <dbReference type="ChEBI" id="CHEBI:29035"/>
        <label>2</label>
    </ligand>
</feature>
<comment type="caution">
    <text evidence="11">The sequence shown here is derived from an EMBL/GenBank/DDBJ whole genome shotgun (WGS) entry which is preliminary data.</text>
</comment>
<evidence type="ECO:0000256" key="1">
    <source>
        <dbReference type="ARBA" id="ARBA00000135"/>
    </source>
</evidence>
<dbReference type="InterPro" id="IPR023042">
    <property type="entry name" value="Peptidase_M17_leu_NH2_pept"/>
</dbReference>
<sequence>MEFSTQTSASLHQLKTAALAVGVYTGGALSPAAETIDRASNGAVSAALKAEFKAKAGSHLALHNLPGVSAARVILVGLGAQDAYAASVHANAEEAFARYCVGASLAEGVSTLAAIDCPDATLRARARSAACAAGLSVYRYTATLGKEKDALPKLKKFTVWVPRAQATQAQAGLREGRAIANGMNLTRELGDLPPNVCTPTYLGNTAKKLAKEFKSLKAEVLNAKQIEALKMGSFLSVARGSYEPPAFIVLRHAAAGGKAASKGDKGPIVLVGKGITFDSGGISIKPAANMDEMKYDMCGAASVLGTLRAIAELELGREVIGLIPACENLPSGRANKPGDVVTSMSGQTIEILNTDAEGRLVLCDALTYAERFKPAAVIDIATLTGACVVALGHVNSGLFSKNDELADSLLKAGLEAHDTAWRMPLDDAYQEQLHSNFADMANIGGMPAGSVTAACFLSRFTKNYPWAHLDIAGTAWRGGKDKGASGRPVPLLVHYLLAQAGKPGA</sequence>
<organism evidence="11 12">
    <name type="scientific">Parapusillimonas granuli</name>
    <dbReference type="NCBI Taxonomy" id="380911"/>
    <lineage>
        <taxon>Bacteria</taxon>
        <taxon>Pseudomonadati</taxon>
        <taxon>Pseudomonadota</taxon>
        <taxon>Betaproteobacteria</taxon>
        <taxon>Burkholderiales</taxon>
        <taxon>Alcaligenaceae</taxon>
        <taxon>Parapusillimonas</taxon>
    </lineage>
</organism>
<name>A0A853G9G8_9BURK</name>
<feature type="active site" evidence="9">
    <location>
        <position position="285"/>
    </location>
</feature>
<evidence type="ECO:0000256" key="4">
    <source>
        <dbReference type="ARBA" id="ARBA00022438"/>
    </source>
</evidence>
<gene>
    <name evidence="9" type="primary">pepA</name>
    <name evidence="11" type="ORF">H0A72_19845</name>
</gene>
<feature type="binding site" evidence="9">
    <location>
        <position position="355"/>
    </location>
    <ligand>
        <name>Mn(2+)</name>
        <dbReference type="ChEBI" id="CHEBI:29035"/>
        <label>1</label>
    </ligand>
</feature>
<comment type="cofactor">
    <cofactor evidence="9">
        <name>Mn(2+)</name>
        <dbReference type="ChEBI" id="CHEBI:29035"/>
    </cofactor>
    <text evidence="9">Binds 2 manganese ions per subunit.</text>
</comment>
<dbReference type="GO" id="GO:0005737">
    <property type="term" value="C:cytoplasm"/>
    <property type="evidence" value="ECO:0007669"/>
    <property type="project" value="UniProtKB-SubCell"/>
</dbReference>
<dbReference type="GO" id="GO:0006508">
    <property type="term" value="P:proteolysis"/>
    <property type="evidence" value="ECO:0007669"/>
    <property type="project" value="UniProtKB-KW"/>
</dbReference>
<feature type="binding site" evidence="9">
    <location>
        <position position="278"/>
    </location>
    <ligand>
        <name>Mn(2+)</name>
        <dbReference type="ChEBI" id="CHEBI:29035"/>
        <label>2</label>
    </ligand>
</feature>
<comment type="function">
    <text evidence="9">Presumably involved in the processing and regular turnover of intracellular proteins. Catalyzes the removal of unsubstituted N-terminal amino acids from various peptides.</text>
</comment>
<dbReference type="PROSITE" id="PS00631">
    <property type="entry name" value="CYTOSOL_AP"/>
    <property type="match status" value="1"/>
</dbReference>
<dbReference type="InterPro" id="IPR008283">
    <property type="entry name" value="Peptidase_M17_N"/>
</dbReference>
<dbReference type="RefSeq" id="WP_180158251.1">
    <property type="nucleotide sequence ID" value="NZ_JACCEM010000013.1"/>
</dbReference>
<dbReference type="SUPFAM" id="SSF53187">
    <property type="entry name" value="Zn-dependent exopeptidases"/>
    <property type="match status" value="1"/>
</dbReference>
<dbReference type="EC" id="3.4.11.10" evidence="9"/>
<evidence type="ECO:0000256" key="2">
    <source>
        <dbReference type="ARBA" id="ARBA00000967"/>
    </source>
</evidence>
<dbReference type="SUPFAM" id="SSF52949">
    <property type="entry name" value="Macro domain-like"/>
    <property type="match status" value="1"/>
</dbReference>
<evidence type="ECO:0000256" key="8">
    <source>
        <dbReference type="ARBA" id="ARBA00023211"/>
    </source>
</evidence>
<comment type="similarity">
    <text evidence="3 9">Belongs to the peptidase M17 family.</text>
</comment>
<comment type="catalytic activity">
    <reaction evidence="1 9">
        <text>Release of an N-terminal amino acid, Xaa-|-Yaa-, in which Xaa is preferably Leu, but may be other amino acids including Pro although not Arg or Lys, and Yaa may be Pro. Amino acid amides and methyl esters are also readily hydrolyzed, but rates on arylamides are exceedingly low.</text>
        <dbReference type="EC" id="3.4.11.1"/>
    </reaction>
</comment>
<feature type="active site" evidence="9">
    <location>
        <position position="359"/>
    </location>
</feature>
<dbReference type="Gene3D" id="3.40.220.10">
    <property type="entry name" value="Leucine Aminopeptidase, subunit E, domain 1"/>
    <property type="match status" value="1"/>
</dbReference>
<keyword evidence="4 9" id="KW-0031">Aminopeptidase</keyword>
<proteinExistence type="inferred from homology"/>
<evidence type="ECO:0000256" key="5">
    <source>
        <dbReference type="ARBA" id="ARBA00022670"/>
    </source>
</evidence>
<dbReference type="PANTHER" id="PTHR11963">
    <property type="entry name" value="LEUCINE AMINOPEPTIDASE-RELATED"/>
    <property type="match status" value="1"/>
</dbReference>
<evidence type="ECO:0000256" key="3">
    <source>
        <dbReference type="ARBA" id="ARBA00009528"/>
    </source>
</evidence>
<reference evidence="11 12" key="1">
    <citation type="submission" date="2020-07" db="EMBL/GenBank/DDBJ databases">
        <title>Taxonomic revisions and descriptions of new bacterial species based on genomic comparisons in the high-G+C-content subgroup of the family Alcaligenaceae.</title>
        <authorList>
            <person name="Szabo A."/>
            <person name="Felfoldi T."/>
        </authorList>
    </citation>
    <scope>NUCLEOTIDE SEQUENCE [LARGE SCALE GENOMIC DNA]</scope>
    <source>
        <strain evidence="11 12">LMG 24012</strain>
    </source>
</reference>
<keyword evidence="7 9" id="KW-0378">Hydrolase</keyword>
<dbReference type="HAMAP" id="MF_00181">
    <property type="entry name" value="Cytosol_peptidase_M17"/>
    <property type="match status" value="1"/>
</dbReference>
<feature type="binding site" evidence="9">
    <location>
        <position position="357"/>
    </location>
    <ligand>
        <name>Mn(2+)</name>
        <dbReference type="ChEBI" id="CHEBI:29035"/>
        <label>2</label>
    </ligand>
</feature>
<feature type="binding site" evidence="9">
    <location>
        <position position="296"/>
    </location>
    <ligand>
        <name>Mn(2+)</name>
        <dbReference type="ChEBI" id="CHEBI:29035"/>
        <label>2</label>
    </ligand>
</feature>
<dbReference type="GO" id="GO:0030145">
    <property type="term" value="F:manganese ion binding"/>
    <property type="evidence" value="ECO:0007669"/>
    <property type="project" value="UniProtKB-UniRule"/>
</dbReference>
<comment type="catalytic activity">
    <reaction evidence="2 9">
        <text>Release of an N-terminal amino acid, preferentially leucine, but not glutamic or aspartic acids.</text>
        <dbReference type="EC" id="3.4.11.10"/>
    </reaction>
</comment>